<organism evidence="2 3">
    <name type="scientific">Rhodotorula toruloides</name>
    <name type="common">Yeast</name>
    <name type="synonym">Rhodosporidium toruloides</name>
    <dbReference type="NCBI Taxonomy" id="5286"/>
    <lineage>
        <taxon>Eukaryota</taxon>
        <taxon>Fungi</taxon>
        <taxon>Dikarya</taxon>
        <taxon>Basidiomycota</taxon>
        <taxon>Pucciniomycotina</taxon>
        <taxon>Microbotryomycetes</taxon>
        <taxon>Sporidiobolales</taxon>
        <taxon>Sporidiobolaceae</taxon>
        <taxon>Rhodotorula</taxon>
    </lineage>
</organism>
<evidence type="ECO:0000256" key="1">
    <source>
        <dbReference type="SAM" id="MobiDB-lite"/>
    </source>
</evidence>
<evidence type="ECO:0000313" key="3">
    <source>
        <dbReference type="Proteomes" id="UP000239560"/>
    </source>
</evidence>
<accession>A0A2T0A300</accession>
<name>A0A2T0A300_RHOTO</name>
<reference evidence="2 3" key="1">
    <citation type="journal article" date="2018" name="Elife">
        <title>Functional genomics of lipid metabolism in the oleaginous yeast Rhodosporidium toruloides.</title>
        <authorList>
            <person name="Coradetti S.T."/>
            <person name="Pinel D."/>
            <person name="Geiselman G."/>
            <person name="Ito M."/>
            <person name="Mondo S."/>
            <person name="Reilly M.C."/>
            <person name="Cheng Y.F."/>
            <person name="Bauer S."/>
            <person name="Grigoriev I."/>
            <person name="Gladden J.M."/>
            <person name="Simmons B.A."/>
            <person name="Brem R."/>
            <person name="Arkin A.P."/>
            <person name="Skerker J.M."/>
        </authorList>
    </citation>
    <scope>NUCLEOTIDE SEQUENCE [LARGE SCALE GENOMIC DNA]</scope>
    <source>
        <strain evidence="2 3">NBRC 0880</strain>
    </source>
</reference>
<gene>
    <name evidence="2" type="ORF">AAT19DRAFT_9675</name>
</gene>
<comment type="caution">
    <text evidence="2">The sequence shown here is derived from an EMBL/GenBank/DDBJ whole genome shotgun (WGS) entry which is preliminary data.</text>
</comment>
<dbReference type="AlphaFoldDB" id="A0A2T0A300"/>
<sequence>MSTAEVCALPCCPGPLNCHQIPTVQLHQVKIVCVCGGCQDATSFPRSLPTSLAPSSTPDVPLPSPNAFRSPRPSPSSPDGTPAPFNPDRSSTPSLPHHIPLRTLITLVALSPLSLRLFRREYSNPDNLLLQPDCDTPSVHRPRHSTILSLPMPAPAQLA</sequence>
<proteinExistence type="predicted"/>
<feature type="region of interest" description="Disordered" evidence="1">
    <location>
        <begin position="46"/>
        <end position="95"/>
    </location>
</feature>
<protein>
    <submittedName>
        <fullName evidence="2">Uncharacterized protein</fullName>
    </submittedName>
</protein>
<dbReference type="Proteomes" id="UP000239560">
    <property type="component" value="Unassembled WGS sequence"/>
</dbReference>
<dbReference type="EMBL" id="LCTV02000010">
    <property type="protein sequence ID" value="PRQ72336.1"/>
    <property type="molecule type" value="Genomic_DNA"/>
</dbReference>
<feature type="compositionally biased region" description="Low complexity" evidence="1">
    <location>
        <begin position="46"/>
        <end position="58"/>
    </location>
</feature>
<evidence type="ECO:0000313" key="2">
    <source>
        <dbReference type="EMBL" id="PRQ72336.1"/>
    </source>
</evidence>